<reference evidence="1" key="1">
    <citation type="journal article" date="2020" name="Nature">
        <title>Giant virus diversity and host interactions through global metagenomics.</title>
        <authorList>
            <person name="Schulz F."/>
            <person name="Roux S."/>
            <person name="Paez-Espino D."/>
            <person name="Jungbluth S."/>
            <person name="Walsh D.A."/>
            <person name="Denef V.J."/>
            <person name="McMahon K.D."/>
            <person name="Konstantinidis K.T."/>
            <person name="Eloe-Fadrosh E.A."/>
            <person name="Kyrpides N.C."/>
            <person name="Woyke T."/>
        </authorList>
    </citation>
    <scope>NUCLEOTIDE SEQUENCE</scope>
    <source>
        <strain evidence="1">GVMAG-S-1014582-52</strain>
    </source>
</reference>
<sequence length="157" mass="18449">MQNKMITLNISNIYPIFQQYTPSIPTIIPKRVGETFAFIDPVLNVLLDKIINYLLKFDINVPNNSMHFLPQFIIINDEIKISYTTHLLYSRSTILMKFEIIESSSDKFFYCCLRKRYFESTKISSKTIKICPFMIVDTNIIDIEEITIAEICDFIIR</sequence>
<dbReference type="AlphaFoldDB" id="A0A6C0LSH7"/>
<protein>
    <submittedName>
        <fullName evidence="1">Uncharacterized protein</fullName>
    </submittedName>
</protein>
<proteinExistence type="predicted"/>
<dbReference type="EMBL" id="MN740556">
    <property type="protein sequence ID" value="QHU33330.1"/>
    <property type="molecule type" value="Genomic_DNA"/>
</dbReference>
<evidence type="ECO:0000313" key="1">
    <source>
        <dbReference type="EMBL" id="QHU33330.1"/>
    </source>
</evidence>
<accession>A0A6C0LSH7</accession>
<name>A0A6C0LSH7_9ZZZZ</name>
<organism evidence="1">
    <name type="scientific">viral metagenome</name>
    <dbReference type="NCBI Taxonomy" id="1070528"/>
    <lineage>
        <taxon>unclassified sequences</taxon>
        <taxon>metagenomes</taxon>
        <taxon>organismal metagenomes</taxon>
    </lineage>
</organism>